<dbReference type="GO" id="GO:0005737">
    <property type="term" value="C:cytoplasm"/>
    <property type="evidence" value="ECO:0007669"/>
    <property type="project" value="TreeGrafter"/>
</dbReference>
<dbReference type="InterPro" id="IPR015943">
    <property type="entry name" value="WD40/YVTN_repeat-like_dom_sf"/>
</dbReference>
<dbReference type="AlphaFoldDB" id="A0A2A2JAN0"/>
<organism evidence="5 6">
    <name type="scientific">Diploscapter pachys</name>
    <dbReference type="NCBI Taxonomy" id="2018661"/>
    <lineage>
        <taxon>Eukaryota</taxon>
        <taxon>Metazoa</taxon>
        <taxon>Ecdysozoa</taxon>
        <taxon>Nematoda</taxon>
        <taxon>Chromadorea</taxon>
        <taxon>Rhabditida</taxon>
        <taxon>Rhabditina</taxon>
        <taxon>Rhabditomorpha</taxon>
        <taxon>Rhabditoidea</taxon>
        <taxon>Rhabditidae</taxon>
        <taxon>Diploscapter</taxon>
    </lineage>
</organism>
<evidence type="ECO:0000256" key="2">
    <source>
        <dbReference type="ARBA" id="ARBA00022737"/>
    </source>
</evidence>
<name>A0A2A2JAN0_9BILA</name>
<dbReference type="PANTHER" id="PTHR15574">
    <property type="entry name" value="WD REPEAT DOMAIN-CONTAINING FAMILY"/>
    <property type="match status" value="1"/>
</dbReference>
<evidence type="ECO:0000256" key="3">
    <source>
        <dbReference type="PROSITE-ProRule" id="PRU00221"/>
    </source>
</evidence>
<accession>A0A2A2JAN0</accession>
<protein>
    <submittedName>
        <fullName evidence="5">Uncharacterized protein</fullName>
    </submittedName>
</protein>
<keyword evidence="6" id="KW-1185">Reference proteome</keyword>
<comment type="caution">
    <text evidence="5">The sequence shown here is derived from an EMBL/GenBank/DDBJ whole genome shotgun (WGS) entry which is preliminary data.</text>
</comment>
<evidence type="ECO:0000313" key="5">
    <source>
        <dbReference type="EMBL" id="PAV58840.1"/>
    </source>
</evidence>
<dbReference type="OrthoDB" id="4869960at2759"/>
<proteinExistence type="predicted"/>
<dbReference type="InterPro" id="IPR001680">
    <property type="entry name" value="WD40_rpt"/>
</dbReference>
<gene>
    <name evidence="5" type="ORF">WR25_08848</name>
</gene>
<dbReference type="EMBL" id="LIAE01010556">
    <property type="protein sequence ID" value="PAV58840.1"/>
    <property type="molecule type" value="Genomic_DNA"/>
</dbReference>
<dbReference type="SUPFAM" id="SSF50978">
    <property type="entry name" value="WD40 repeat-like"/>
    <property type="match status" value="1"/>
</dbReference>
<dbReference type="Gene3D" id="2.130.10.10">
    <property type="entry name" value="YVTN repeat-like/Quinoprotein amine dehydrogenase"/>
    <property type="match status" value="2"/>
</dbReference>
<dbReference type="STRING" id="2018661.A0A2A2JAN0"/>
<dbReference type="GO" id="GO:0080008">
    <property type="term" value="C:Cul4-RING E3 ubiquitin ligase complex"/>
    <property type="evidence" value="ECO:0007669"/>
    <property type="project" value="TreeGrafter"/>
</dbReference>
<dbReference type="Pfam" id="PF00400">
    <property type="entry name" value="WD40"/>
    <property type="match status" value="1"/>
</dbReference>
<dbReference type="GO" id="GO:0045717">
    <property type="term" value="P:negative regulation of fatty acid biosynthetic process"/>
    <property type="evidence" value="ECO:0007669"/>
    <property type="project" value="TreeGrafter"/>
</dbReference>
<dbReference type="PROSITE" id="PS50082">
    <property type="entry name" value="WD_REPEATS_2"/>
    <property type="match status" value="1"/>
</dbReference>
<sequence length="636" mass="72014">MISDEKQGSSDRLLDAEEKGEGMEVDVQEDGQKLQQREVKKDGKGTALGVEMGLRMPFVSRWMNDPRVFHRYGHNPRQQQYAGLFGLDIANEQEQLYQKDVLGHTGCVNSIEFNPAEDILASGGDDMRVLLWRVADLMCDKQPKPLQTMQQKHNSNIFAHQFSTDGREVYSGGNDGIFLAHDIETNIVLDRIDFDGSGDKNGYAVYNISANPADSNLLSVAFESSNIGFYDRRTRGEYYMSLKRTSSRPNGLLIYDLRNPKKPLMDSKFFSGLADQQTIYAGWNPTGTGLAALISHKEPVYIDLVESRAVRLCDEAYSNQHTIKSLEFINDRQIITGSDRFQLFLWDIPEDDGKQKTEGILSMQTVRSASSILKGHRSIANHVRYSDRNKLLVSCGVEKLIKKENELFECWHSIEMFGSYLKPRLRRLMENDERTSGRTRGRREDSVEEDLGMLLYFDELVMESNNHYGMPEIIDMTSDDDELNEHRIFFMQPGMYSSSSNSSEDDDDDEMEGDGESGDMDSEESSSEDDSEEGSSANRGNRDEEEDAVIAEIRKRRKALKDRLRALMAESSNGSVQREEASYCAACENYVCDCRALHLMCLRRAAATVGKMRKRGAVAMRESPLAPIPLLLISHR</sequence>
<dbReference type="InterPro" id="IPR045151">
    <property type="entry name" value="DCAF8"/>
</dbReference>
<evidence type="ECO:0000256" key="1">
    <source>
        <dbReference type="ARBA" id="ARBA00022574"/>
    </source>
</evidence>
<feature type="region of interest" description="Disordered" evidence="4">
    <location>
        <begin position="1"/>
        <end position="33"/>
    </location>
</feature>
<feature type="repeat" description="WD" evidence="3">
    <location>
        <begin position="101"/>
        <end position="134"/>
    </location>
</feature>
<reference evidence="5 6" key="1">
    <citation type="journal article" date="2017" name="Curr. Biol.">
        <title>Genome architecture and evolution of a unichromosomal asexual nematode.</title>
        <authorList>
            <person name="Fradin H."/>
            <person name="Zegar C."/>
            <person name="Gutwein M."/>
            <person name="Lucas J."/>
            <person name="Kovtun M."/>
            <person name="Corcoran D."/>
            <person name="Baugh L.R."/>
            <person name="Kiontke K."/>
            <person name="Gunsalus K."/>
            <person name="Fitch D.H."/>
            <person name="Piano F."/>
        </authorList>
    </citation>
    <scope>NUCLEOTIDE SEQUENCE [LARGE SCALE GENOMIC DNA]</scope>
    <source>
        <strain evidence="5">PF1309</strain>
    </source>
</reference>
<dbReference type="SMART" id="SM00320">
    <property type="entry name" value="WD40"/>
    <property type="match status" value="4"/>
</dbReference>
<dbReference type="InterPro" id="IPR036322">
    <property type="entry name" value="WD40_repeat_dom_sf"/>
</dbReference>
<evidence type="ECO:0000313" key="6">
    <source>
        <dbReference type="Proteomes" id="UP000218231"/>
    </source>
</evidence>
<keyword evidence="1 3" id="KW-0853">WD repeat</keyword>
<keyword evidence="2" id="KW-0677">Repeat</keyword>
<feature type="compositionally biased region" description="Basic and acidic residues" evidence="4">
    <location>
        <begin position="1"/>
        <end position="22"/>
    </location>
</feature>
<dbReference type="PROSITE" id="PS50294">
    <property type="entry name" value="WD_REPEATS_REGION"/>
    <property type="match status" value="1"/>
</dbReference>
<feature type="region of interest" description="Disordered" evidence="4">
    <location>
        <begin position="493"/>
        <end position="548"/>
    </location>
</feature>
<dbReference type="PANTHER" id="PTHR15574:SF43">
    <property type="entry name" value="DDB1- AND CUL4-ASSOCIATED FACTOR 5"/>
    <property type="match status" value="1"/>
</dbReference>
<feature type="compositionally biased region" description="Acidic residues" evidence="4">
    <location>
        <begin position="503"/>
        <end position="533"/>
    </location>
</feature>
<dbReference type="Proteomes" id="UP000218231">
    <property type="component" value="Unassembled WGS sequence"/>
</dbReference>
<evidence type="ECO:0000256" key="4">
    <source>
        <dbReference type="SAM" id="MobiDB-lite"/>
    </source>
</evidence>